<evidence type="ECO:0000256" key="2">
    <source>
        <dbReference type="SAM" id="Phobius"/>
    </source>
</evidence>
<dbReference type="RefSeq" id="WP_123928264.1">
    <property type="nucleotide sequence ID" value="NZ_CP033896.1"/>
</dbReference>
<sequence length="345" mass="36742">MASPAANNPMPLLQPPVPHDTTAPCAGGQSASFSAHPWQLPVPVEHPGFAPWAPPGHFGTQDHPPAGVAGVAAGSGELQPAKVAKPSVLERPSFASALRLVHQQFPVWLLAVLILALVTGGATLGFHVLFFASGSISLLFPHLWSSLFISPLLAITVAWLGTMVGLLSTVWGMMFILRLAYQAVTTGAVKIGDGFRRIGSSTVAIGVHLWFFPVTYGMVVLVETMPPAEMLPILRWSALLILAGLCIPPLLFATMQALYSTDSILRCVRFGIVAAWQQFGRILLPLVIGLGGFVVLRWAVVVVCPLLAVWLVAIFCRQQHPSLANQHHSVSAVPTPPSPGLVFPQ</sequence>
<keyword evidence="2" id="KW-1133">Transmembrane helix</keyword>
<dbReference type="KEGG" id="ccho:CCHOA_06815"/>
<feature type="transmembrane region" description="Helical" evidence="2">
    <location>
        <begin position="152"/>
        <end position="177"/>
    </location>
</feature>
<feature type="transmembrane region" description="Helical" evidence="2">
    <location>
        <begin position="294"/>
        <end position="316"/>
    </location>
</feature>
<protein>
    <submittedName>
        <fullName evidence="3">Uncharacterized protein</fullName>
    </submittedName>
</protein>
<accession>A0A3G6J6M5</accession>
<name>A0A3G6J6M5_9CORY</name>
<keyword evidence="2" id="KW-0472">Membrane</keyword>
<gene>
    <name evidence="3" type="ORF">CCHOA_06815</name>
</gene>
<dbReference type="Proteomes" id="UP000269019">
    <property type="component" value="Chromosome"/>
</dbReference>
<evidence type="ECO:0000313" key="3">
    <source>
        <dbReference type="EMBL" id="AZA13755.1"/>
    </source>
</evidence>
<organism evidence="3 4">
    <name type="scientific">Corynebacterium choanae</name>
    <dbReference type="NCBI Taxonomy" id="1862358"/>
    <lineage>
        <taxon>Bacteria</taxon>
        <taxon>Bacillati</taxon>
        <taxon>Actinomycetota</taxon>
        <taxon>Actinomycetes</taxon>
        <taxon>Mycobacteriales</taxon>
        <taxon>Corynebacteriaceae</taxon>
        <taxon>Corynebacterium</taxon>
    </lineage>
</organism>
<feature type="transmembrane region" description="Helical" evidence="2">
    <location>
        <begin position="107"/>
        <end position="132"/>
    </location>
</feature>
<dbReference type="EMBL" id="CP033896">
    <property type="protein sequence ID" value="AZA13755.1"/>
    <property type="molecule type" value="Genomic_DNA"/>
</dbReference>
<evidence type="ECO:0000313" key="4">
    <source>
        <dbReference type="Proteomes" id="UP000269019"/>
    </source>
</evidence>
<keyword evidence="4" id="KW-1185">Reference proteome</keyword>
<feature type="region of interest" description="Disordered" evidence="1">
    <location>
        <begin position="1"/>
        <end position="30"/>
    </location>
</feature>
<keyword evidence="2" id="KW-0812">Transmembrane</keyword>
<dbReference type="AlphaFoldDB" id="A0A3G6J6M5"/>
<proteinExistence type="predicted"/>
<evidence type="ECO:0000256" key="1">
    <source>
        <dbReference type="SAM" id="MobiDB-lite"/>
    </source>
</evidence>
<feature type="transmembrane region" description="Helical" evidence="2">
    <location>
        <begin position="233"/>
        <end position="255"/>
    </location>
</feature>
<reference evidence="3 4" key="1">
    <citation type="submission" date="2018-11" db="EMBL/GenBank/DDBJ databases">
        <authorList>
            <person name="Kleinhagauer T."/>
            <person name="Glaeser S.P."/>
            <person name="Spergser J."/>
            <person name="Ruckert C."/>
            <person name="Kaempfer P."/>
            <person name="Busse H.-J."/>
        </authorList>
    </citation>
    <scope>NUCLEOTIDE SEQUENCE [LARGE SCALE GENOMIC DNA]</scope>
    <source>
        <strain evidence="3 4">200CH</strain>
    </source>
</reference>
<feature type="transmembrane region" description="Helical" evidence="2">
    <location>
        <begin position="267"/>
        <end position="288"/>
    </location>
</feature>
<feature type="transmembrane region" description="Helical" evidence="2">
    <location>
        <begin position="198"/>
        <end position="221"/>
    </location>
</feature>